<dbReference type="EMBL" id="CWOW01000002">
    <property type="protein sequence ID" value="CRZ95434.1"/>
    <property type="molecule type" value="Genomic_DNA"/>
</dbReference>
<evidence type="ECO:0000313" key="2">
    <source>
        <dbReference type="Proteomes" id="UP000044806"/>
    </source>
</evidence>
<protein>
    <submittedName>
        <fullName evidence="1">Uncharacterized protein</fullName>
    </submittedName>
</protein>
<accession>A0A655P6S8</accession>
<name>A0A655P6S8_VIBCL</name>
<dbReference type="Proteomes" id="UP000044806">
    <property type="component" value="Unassembled WGS sequence"/>
</dbReference>
<gene>
    <name evidence="1" type="ORF">ERS013165_00618</name>
</gene>
<dbReference type="AlphaFoldDB" id="A0A655P6S8"/>
<proteinExistence type="predicted"/>
<sequence>MRASFGYQTWCIEQRRRCFIQGKPLLVFAAWLKMMLDVFKKLFKAHGNYPSFSILSKHSRRS</sequence>
<reference evidence="1 2" key="1">
    <citation type="submission" date="2015-07" db="EMBL/GenBank/DDBJ databases">
        <authorList>
            <consortium name="Pathogen Informatics"/>
        </authorList>
    </citation>
    <scope>NUCLEOTIDE SEQUENCE [LARGE SCALE GENOMIC DNA]</scope>
    <source>
        <strain evidence="1 2">A51</strain>
    </source>
</reference>
<evidence type="ECO:0000313" key="1">
    <source>
        <dbReference type="EMBL" id="CRZ95434.1"/>
    </source>
</evidence>
<organism evidence="1 2">
    <name type="scientific">Vibrio cholerae</name>
    <dbReference type="NCBI Taxonomy" id="666"/>
    <lineage>
        <taxon>Bacteria</taxon>
        <taxon>Pseudomonadati</taxon>
        <taxon>Pseudomonadota</taxon>
        <taxon>Gammaproteobacteria</taxon>
        <taxon>Vibrionales</taxon>
        <taxon>Vibrionaceae</taxon>
        <taxon>Vibrio</taxon>
    </lineage>
</organism>